<sequence>MSKHTHLYHEHRALDAKMVEFAGWEMPLHYGSQIKEHHQVRQDAGMFDISHMTVLDLVGKEASGFLRYLLANDVAKSKRSGKALYSCLLNERGGVIDDLIVYFMGDDWFRMVLNAATRDKDLAWIEKKATPFSVTARERDDLSMIAVQGPNARDRVHRTLGQGISPARELDRFFALECDGLFVARTGYSGEDGYEIMAPADKSARLWRTLIEAGITPAGLGARDTLRLEAGMNLYGQDMTENTTPLESGLGWTVAFDPTEREFIGRKALEALRGRKGYKQVGLILEGQGVLRPHQKVFPLADTSKDANSKPEDQLTDSPPQGAEIQVGEITSGGFSPTLGKAIALARVPVAMEGRCSVEIRGNLLAARIIRPPFTVSK</sequence>
<dbReference type="Pfam" id="PF01571">
    <property type="entry name" value="GCV_T"/>
    <property type="match status" value="1"/>
</dbReference>
<evidence type="ECO:0000256" key="4">
    <source>
        <dbReference type="ARBA" id="ARBA00022679"/>
    </source>
</evidence>
<evidence type="ECO:0000256" key="3">
    <source>
        <dbReference type="ARBA" id="ARBA00022576"/>
    </source>
</evidence>
<dbReference type="PANTHER" id="PTHR43757">
    <property type="entry name" value="AMINOMETHYLTRANSFERASE"/>
    <property type="match status" value="1"/>
</dbReference>
<dbReference type="GO" id="GO:0004047">
    <property type="term" value="F:aminomethyltransferase activity"/>
    <property type="evidence" value="ECO:0007669"/>
    <property type="project" value="UniProtKB-UniRule"/>
</dbReference>
<dbReference type="InterPro" id="IPR029043">
    <property type="entry name" value="GcvT/YgfZ_C"/>
</dbReference>
<dbReference type="InterPro" id="IPR006223">
    <property type="entry name" value="GcvT"/>
</dbReference>
<feature type="domain" description="GCVT N-terminal" evidence="10">
    <location>
        <begin position="7"/>
        <end position="257"/>
    </location>
</feature>
<dbReference type="FunFam" id="4.10.1250.10:FF:000001">
    <property type="entry name" value="Aminomethyltransferase"/>
    <property type="match status" value="1"/>
</dbReference>
<evidence type="ECO:0000256" key="5">
    <source>
        <dbReference type="ARBA" id="ARBA00031395"/>
    </source>
</evidence>
<protein>
    <recommendedName>
        <fullName evidence="2 7">Aminomethyltransferase</fullName>
        <ecNumber evidence="2 7">2.1.2.10</ecNumber>
    </recommendedName>
    <alternativeName>
        <fullName evidence="5 7">Glycine cleavage system T protein</fullName>
    </alternativeName>
</protein>
<keyword evidence="12" id="KW-0489">Methyltransferase</keyword>
<dbReference type="InterPro" id="IPR022903">
    <property type="entry name" value="GcvT_bac"/>
</dbReference>
<dbReference type="InterPro" id="IPR028896">
    <property type="entry name" value="GcvT/YgfZ/DmdA"/>
</dbReference>
<proteinExistence type="inferred from homology"/>
<evidence type="ECO:0000256" key="6">
    <source>
        <dbReference type="ARBA" id="ARBA00047665"/>
    </source>
</evidence>
<dbReference type="HAMAP" id="MF_00259">
    <property type="entry name" value="GcvT"/>
    <property type="match status" value="1"/>
</dbReference>
<evidence type="ECO:0000313" key="13">
    <source>
        <dbReference type="EMBL" id="VFK49608.1"/>
    </source>
</evidence>
<comment type="catalytic activity">
    <reaction evidence="6 7">
        <text>N(6)-[(R)-S(8)-aminomethyldihydrolipoyl]-L-lysyl-[protein] + (6S)-5,6,7,8-tetrahydrofolate = N(6)-[(R)-dihydrolipoyl]-L-lysyl-[protein] + (6R)-5,10-methylene-5,6,7,8-tetrahydrofolate + NH4(+)</text>
        <dbReference type="Rhea" id="RHEA:16945"/>
        <dbReference type="Rhea" id="RHEA-COMP:10475"/>
        <dbReference type="Rhea" id="RHEA-COMP:10492"/>
        <dbReference type="ChEBI" id="CHEBI:15636"/>
        <dbReference type="ChEBI" id="CHEBI:28938"/>
        <dbReference type="ChEBI" id="CHEBI:57453"/>
        <dbReference type="ChEBI" id="CHEBI:83100"/>
        <dbReference type="ChEBI" id="CHEBI:83143"/>
        <dbReference type="EC" id="2.1.2.10"/>
    </reaction>
</comment>
<dbReference type="InterPro" id="IPR013977">
    <property type="entry name" value="GcvT_C"/>
</dbReference>
<feature type="region of interest" description="Disordered" evidence="9">
    <location>
        <begin position="302"/>
        <end position="324"/>
    </location>
</feature>
<dbReference type="PIRSF" id="PIRSF006487">
    <property type="entry name" value="GcvT"/>
    <property type="match status" value="1"/>
</dbReference>
<dbReference type="EMBL" id="CAADFU010000200">
    <property type="protein sequence ID" value="VFK49608.1"/>
    <property type="molecule type" value="Genomic_DNA"/>
</dbReference>
<dbReference type="GO" id="GO:0005960">
    <property type="term" value="C:glycine cleavage complex"/>
    <property type="evidence" value="ECO:0007669"/>
    <property type="project" value="InterPro"/>
</dbReference>
<dbReference type="InterPro" id="IPR006222">
    <property type="entry name" value="GCVT_N"/>
</dbReference>
<dbReference type="EMBL" id="CAADFR010000196">
    <property type="protein sequence ID" value="VFK44804.1"/>
    <property type="molecule type" value="Genomic_DNA"/>
</dbReference>
<dbReference type="Gene3D" id="2.40.30.110">
    <property type="entry name" value="Aminomethyltransferase beta-barrel domains"/>
    <property type="match status" value="1"/>
</dbReference>
<feature type="binding site" evidence="8">
    <location>
        <position position="195"/>
    </location>
    <ligand>
        <name>substrate</name>
    </ligand>
</feature>
<dbReference type="EC" id="2.1.2.10" evidence="2 7"/>
<evidence type="ECO:0000313" key="12">
    <source>
        <dbReference type="EMBL" id="VFK44804.1"/>
    </source>
</evidence>
<evidence type="ECO:0000256" key="2">
    <source>
        <dbReference type="ARBA" id="ARBA00012616"/>
    </source>
</evidence>
<organism evidence="12">
    <name type="scientific">Candidatus Kentrum sp. SD</name>
    <dbReference type="NCBI Taxonomy" id="2126332"/>
    <lineage>
        <taxon>Bacteria</taxon>
        <taxon>Pseudomonadati</taxon>
        <taxon>Pseudomonadota</taxon>
        <taxon>Gammaproteobacteria</taxon>
        <taxon>Candidatus Kentrum</taxon>
    </lineage>
</organism>
<comment type="similarity">
    <text evidence="1 7">Belongs to the GcvT family.</text>
</comment>
<dbReference type="NCBIfam" id="NF001567">
    <property type="entry name" value="PRK00389.1"/>
    <property type="match status" value="1"/>
</dbReference>
<dbReference type="SUPFAM" id="SSF101790">
    <property type="entry name" value="Aminomethyltransferase beta-barrel domain"/>
    <property type="match status" value="1"/>
</dbReference>
<keyword evidence="4 7" id="KW-0808">Transferase</keyword>
<feature type="compositionally biased region" description="Basic and acidic residues" evidence="9">
    <location>
        <begin position="303"/>
        <end position="313"/>
    </location>
</feature>
<dbReference type="GO" id="GO:0032259">
    <property type="term" value="P:methylation"/>
    <property type="evidence" value="ECO:0007669"/>
    <property type="project" value="UniProtKB-KW"/>
</dbReference>
<dbReference type="NCBIfam" id="TIGR00528">
    <property type="entry name" value="gcvT"/>
    <property type="match status" value="1"/>
</dbReference>
<dbReference type="GO" id="GO:0008483">
    <property type="term" value="F:transaminase activity"/>
    <property type="evidence" value="ECO:0007669"/>
    <property type="project" value="UniProtKB-KW"/>
</dbReference>
<evidence type="ECO:0000256" key="1">
    <source>
        <dbReference type="ARBA" id="ARBA00008609"/>
    </source>
</evidence>
<evidence type="ECO:0000259" key="11">
    <source>
        <dbReference type="Pfam" id="PF08669"/>
    </source>
</evidence>
<dbReference type="GO" id="GO:0005829">
    <property type="term" value="C:cytosol"/>
    <property type="evidence" value="ECO:0007669"/>
    <property type="project" value="TreeGrafter"/>
</dbReference>
<evidence type="ECO:0000256" key="8">
    <source>
        <dbReference type="PIRSR" id="PIRSR006487-1"/>
    </source>
</evidence>
<dbReference type="GO" id="GO:0008168">
    <property type="term" value="F:methyltransferase activity"/>
    <property type="evidence" value="ECO:0007669"/>
    <property type="project" value="UniProtKB-KW"/>
</dbReference>
<dbReference type="Pfam" id="PF08669">
    <property type="entry name" value="GCV_T_C"/>
    <property type="match status" value="1"/>
</dbReference>
<dbReference type="GO" id="GO:0019464">
    <property type="term" value="P:glycine decarboxylation via glycine cleavage system"/>
    <property type="evidence" value="ECO:0007669"/>
    <property type="project" value="UniProtKB-UniRule"/>
</dbReference>
<evidence type="ECO:0000256" key="9">
    <source>
        <dbReference type="SAM" id="MobiDB-lite"/>
    </source>
</evidence>
<dbReference type="Gene3D" id="3.30.70.1400">
    <property type="entry name" value="Aminomethyltransferase beta-barrel domains"/>
    <property type="match status" value="1"/>
</dbReference>
<dbReference type="PANTHER" id="PTHR43757:SF2">
    <property type="entry name" value="AMINOMETHYLTRANSFERASE, MITOCHONDRIAL"/>
    <property type="match status" value="1"/>
</dbReference>
<accession>A0A450YTC4</accession>
<comment type="subunit">
    <text evidence="7">The glycine cleavage system is composed of four proteins: P, T, L and H.</text>
</comment>
<evidence type="ECO:0000259" key="10">
    <source>
        <dbReference type="Pfam" id="PF01571"/>
    </source>
</evidence>
<dbReference type="Gene3D" id="4.10.1250.10">
    <property type="entry name" value="Aminomethyltransferase fragment"/>
    <property type="match status" value="1"/>
</dbReference>
<dbReference type="FunFam" id="3.30.70.1400:FF:000001">
    <property type="entry name" value="Aminomethyltransferase"/>
    <property type="match status" value="1"/>
</dbReference>
<dbReference type="SUPFAM" id="SSF103025">
    <property type="entry name" value="Folate-binding domain"/>
    <property type="match status" value="1"/>
</dbReference>
<name>A0A450YTC4_9GAMM</name>
<comment type="function">
    <text evidence="7">The glycine cleavage system catalyzes the degradation of glycine.</text>
</comment>
<feature type="domain" description="Aminomethyltransferase C-terminal" evidence="11">
    <location>
        <begin position="280"/>
        <end position="374"/>
    </location>
</feature>
<dbReference type="Gene3D" id="3.30.1360.120">
    <property type="entry name" value="Probable tRNA modification gtpase trme, domain 1"/>
    <property type="match status" value="1"/>
</dbReference>
<gene>
    <name evidence="7" type="primary">gcvT</name>
    <name evidence="13" type="ORF">BECKSD772E_GA0070983_12003</name>
    <name evidence="12" type="ORF">BECKSD772F_GA0070984_11963</name>
</gene>
<dbReference type="InterPro" id="IPR027266">
    <property type="entry name" value="TrmE/GcvT-like"/>
</dbReference>
<reference evidence="12" key="1">
    <citation type="submission" date="2019-02" db="EMBL/GenBank/DDBJ databases">
        <authorList>
            <person name="Gruber-Vodicka R. H."/>
            <person name="Seah K. B. B."/>
        </authorList>
    </citation>
    <scope>NUCLEOTIDE SEQUENCE</scope>
    <source>
        <strain evidence="13">BECK_S1320</strain>
        <strain evidence="12">BECK_S1321</strain>
    </source>
</reference>
<evidence type="ECO:0000256" key="7">
    <source>
        <dbReference type="HAMAP-Rule" id="MF_00259"/>
    </source>
</evidence>
<keyword evidence="3 7" id="KW-0032">Aminotransferase</keyword>
<dbReference type="AlphaFoldDB" id="A0A450YTC4"/>